<evidence type="ECO:0000313" key="3">
    <source>
        <dbReference type="Proteomes" id="UP000737171"/>
    </source>
</evidence>
<proteinExistence type="predicted"/>
<name>A0ABX2ERA4_9BURK</name>
<evidence type="ECO:0000313" key="2">
    <source>
        <dbReference type="EMBL" id="NRF71209.1"/>
    </source>
</evidence>
<reference evidence="2 3" key="1">
    <citation type="submission" date="2020-05" db="EMBL/GenBank/DDBJ databases">
        <title>Aquincola sp. isolate from soil.</title>
        <authorList>
            <person name="Han J."/>
            <person name="Kim D.-U."/>
        </authorList>
    </citation>
    <scope>NUCLEOTIDE SEQUENCE [LARGE SCALE GENOMIC DNA]</scope>
    <source>
        <strain evidence="2 3">S2</strain>
    </source>
</reference>
<dbReference type="Proteomes" id="UP000737171">
    <property type="component" value="Unassembled WGS sequence"/>
</dbReference>
<organism evidence="2 3">
    <name type="scientific">Pseudaquabacterium terrae</name>
    <dbReference type="NCBI Taxonomy" id="2732868"/>
    <lineage>
        <taxon>Bacteria</taxon>
        <taxon>Pseudomonadati</taxon>
        <taxon>Pseudomonadota</taxon>
        <taxon>Betaproteobacteria</taxon>
        <taxon>Burkholderiales</taxon>
        <taxon>Sphaerotilaceae</taxon>
        <taxon>Pseudaquabacterium</taxon>
    </lineage>
</organism>
<feature type="region of interest" description="Disordered" evidence="1">
    <location>
        <begin position="89"/>
        <end position="110"/>
    </location>
</feature>
<comment type="caution">
    <text evidence="2">The sequence shown here is derived from an EMBL/GenBank/DDBJ whole genome shotgun (WGS) entry which is preliminary data.</text>
</comment>
<sequence length="110" mass="12492">MTIPDQIGAAAETTHRLSLGRRVREIQLREVEPEVSHINAVRLVVRSADGRVTVHSAIDPRLARRDRNYAVLRRGEVLDLRFHGWNRARGQRRGDDRGHRLVRANAGADC</sequence>
<keyword evidence="3" id="KW-1185">Reference proteome</keyword>
<accession>A0ABX2ERA4</accession>
<protein>
    <submittedName>
        <fullName evidence="2">Uncharacterized protein</fullName>
    </submittedName>
</protein>
<gene>
    <name evidence="2" type="ORF">HLB44_29870</name>
</gene>
<evidence type="ECO:0000256" key="1">
    <source>
        <dbReference type="SAM" id="MobiDB-lite"/>
    </source>
</evidence>
<dbReference type="EMBL" id="JABRWJ010000011">
    <property type="protein sequence ID" value="NRF71209.1"/>
    <property type="molecule type" value="Genomic_DNA"/>
</dbReference>